<proteinExistence type="predicted"/>
<dbReference type="Gene3D" id="3.40.50.1820">
    <property type="entry name" value="alpha/beta hydrolase"/>
    <property type="match status" value="1"/>
</dbReference>
<sequence>MSNSKVMDKWNAKMEEVRSEIQNKSKKELESAVNYLKGPQFISLEPLFDKKQRDKSIFEDHGFKADTLYYRKPEKYWNEVGLLVPDNIKYDGTAAPVHVFFMGGGFWTGDWKFCPWYLHESLCQARDQGAVILAVNYPRFPLADINDITRAVDDFWAYFYDENDFTEDYKHAFPGLSIDRKRLLVSGESAGGYVAAYSVMCAHPKLEANALFLRYPMLRHYKRDDRDNLEIPYMGESIVKKEAQEGANALWEVVQRIRGEMKKAGLLGLSDQGVFADILERRTPPYGMCGAFVTSWVGTWVDYFGGGPQGEISPDVLTLMVQANSKRQRLGPGAKIPALFIYHGTDDKNVPFEVSKAFVKEWRTMFEPQDLGVFFLKVHKGHGFDYVIDGNFEFQDGDDVPDKSTTMRVFMDAMSAVWNTK</sequence>
<accession>A0A9P6KX16</accession>
<dbReference type="InterPro" id="IPR013094">
    <property type="entry name" value="AB_hydrolase_3"/>
</dbReference>
<protein>
    <submittedName>
        <fullName evidence="3">Carboxylesterase 3</fullName>
    </submittedName>
</protein>
<name>A0A9P6KX16_9PLEO</name>
<dbReference type="InterPro" id="IPR050300">
    <property type="entry name" value="GDXG_lipolytic_enzyme"/>
</dbReference>
<dbReference type="SUPFAM" id="SSF53474">
    <property type="entry name" value="alpha/beta-Hydrolases"/>
    <property type="match status" value="1"/>
</dbReference>
<dbReference type="Pfam" id="PF07859">
    <property type="entry name" value="Abhydrolase_3"/>
    <property type="match status" value="1"/>
</dbReference>
<evidence type="ECO:0000256" key="1">
    <source>
        <dbReference type="ARBA" id="ARBA00022801"/>
    </source>
</evidence>
<feature type="domain" description="Alpha/beta hydrolase fold-3" evidence="2">
    <location>
        <begin position="99"/>
        <end position="226"/>
    </location>
</feature>
<dbReference type="PANTHER" id="PTHR48081">
    <property type="entry name" value="AB HYDROLASE SUPERFAMILY PROTEIN C4A8.06C"/>
    <property type="match status" value="1"/>
</dbReference>
<keyword evidence="4" id="KW-1185">Reference proteome</keyword>
<dbReference type="GO" id="GO:0016787">
    <property type="term" value="F:hydrolase activity"/>
    <property type="evidence" value="ECO:0007669"/>
    <property type="project" value="UniProtKB-KW"/>
</dbReference>
<dbReference type="PANTHER" id="PTHR48081:SF3">
    <property type="entry name" value="ALPHA_BETA HYDROLASE FOLD-3 DOMAIN-CONTAINING PROTEIN"/>
    <property type="match status" value="1"/>
</dbReference>
<comment type="caution">
    <text evidence="3">The sequence shown here is derived from an EMBL/GenBank/DDBJ whole genome shotgun (WGS) entry which is preliminary data.</text>
</comment>
<dbReference type="InterPro" id="IPR029058">
    <property type="entry name" value="AB_hydrolase_fold"/>
</dbReference>
<evidence type="ECO:0000313" key="4">
    <source>
        <dbReference type="Proteomes" id="UP000756921"/>
    </source>
</evidence>
<dbReference type="AlphaFoldDB" id="A0A9P6KX16"/>
<keyword evidence="1" id="KW-0378">Hydrolase</keyword>
<organism evidence="3 4">
    <name type="scientific">Paraphaeosphaeria minitans</name>
    <dbReference type="NCBI Taxonomy" id="565426"/>
    <lineage>
        <taxon>Eukaryota</taxon>
        <taxon>Fungi</taxon>
        <taxon>Dikarya</taxon>
        <taxon>Ascomycota</taxon>
        <taxon>Pezizomycotina</taxon>
        <taxon>Dothideomycetes</taxon>
        <taxon>Pleosporomycetidae</taxon>
        <taxon>Pleosporales</taxon>
        <taxon>Massarineae</taxon>
        <taxon>Didymosphaeriaceae</taxon>
        <taxon>Paraphaeosphaeria</taxon>
    </lineage>
</organism>
<evidence type="ECO:0000313" key="3">
    <source>
        <dbReference type="EMBL" id="KAF9741701.1"/>
    </source>
</evidence>
<dbReference type="OrthoDB" id="19653at2759"/>
<dbReference type="Proteomes" id="UP000756921">
    <property type="component" value="Unassembled WGS sequence"/>
</dbReference>
<gene>
    <name evidence="3" type="ORF">PMIN01_01240</name>
</gene>
<reference evidence="3" key="1">
    <citation type="journal article" date="2020" name="Mol. Plant Microbe Interact.">
        <title>Genome Sequence of the Biocontrol Agent Coniothyrium minitans strain Conio (IMI 134523).</title>
        <authorList>
            <person name="Patel D."/>
            <person name="Shittu T.A."/>
            <person name="Baroncelli R."/>
            <person name="Muthumeenakshi S."/>
            <person name="Osborne T.H."/>
            <person name="Janganan T.K."/>
            <person name="Sreenivasaprasad S."/>
        </authorList>
    </citation>
    <scope>NUCLEOTIDE SEQUENCE</scope>
    <source>
        <strain evidence="3">Conio</strain>
    </source>
</reference>
<dbReference type="EMBL" id="WJXW01000001">
    <property type="protein sequence ID" value="KAF9741701.1"/>
    <property type="molecule type" value="Genomic_DNA"/>
</dbReference>
<evidence type="ECO:0000259" key="2">
    <source>
        <dbReference type="Pfam" id="PF07859"/>
    </source>
</evidence>